<dbReference type="EMBL" id="ML736389">
    <property type="protein sequence ID" value="KAE8371893.1"/>
    <property type="molecule type" value="Genomic_DNA"/>
</dbReference>
<dbReference type="Gene3D" id="1.10.575.10">
    <property type="entry name" value="P1 Nuclease"/>
    <property type="match status" value="1"/>
</dbReference>
<accession>A0A5N7AQ97</accession>
<evidence type="ECO:0000256" key="1">
    <source>
        <dbReference type="ARBA" id="ARBA00009547"/>
    </source>
</evidence>
<dbReference type="Pfam" id="PF02265">
    <property type="entry name" value="S1-P1_nuclease"/>
    <property type="match status" value="1"/>
</dbReference>
<name>A0A5N7AQ97_9EURO</name>
<dbReference type="GO" id="GO:0046872">
    <property type="term" value="F:metal ion binding"/>
    <property type="evidence" value="ECO:0007669"/>
    <property type="project" value="UniProtKB-KW"/>
</dbReference>
<keyword evidence="10" id="KW-1185">Reference proteome</keyword>
<feature type="signal peptide" evidence="8">
    <location>
        <begin position="1"/>
        <end position="20"/>
    </location>
</feature>
<dbReference type="CDD" id="cd11010">
    <property type="entry name" value="S1-P1_nuclease"/>
    <property type="match status" value="1"/>
</dbReference>
<evidence type="ECO:0000256" key="6">
    <source>
        <dbReference type="ARBA" id="ARBA00023157"/>
    </source>
</evidence>
<dbReference type="PANTHER" id="PTHR33146:SF26">
    <property type="entry name" value="ENDONUCLEASE 4"/>
    <property type="match status" value="1"/>
</dbReference>
<feature type="chain" id="PRO_5024862684" evidence="8">
    <location>
        <begin position="21"/>
        <end position="288"/>
    </location>
</feature>
<reference evidence="9 10" key="1">
    <citation type="submission" date="2019-04" db="EMBL/GenBank/DDBJ databases">
        <title>Friends and foes A comparative genomics studyof 23 Aspergillus species from section Flavi.</title>
        <authorList>
            <consortium name="DOE Joint Genome Institute"/>
            <person name="Kjaerbolling I."/>
            <person name="Vesth T."/>
            <person name="Frisvad J.C."/>
            <person name="Nybo J.L."/>
            <person name="Theobald S."/>
            <person name="Kildgaard S."/>
            <person name="Isbrandt T."/>
            <person name="Kuo A."/>
            <person name="Sato A."/>
            <person name="Lyhne E.K."/>
            <person name="Kogle M.E."/>
            <person name="Wiebenga A."/>
            <person name="Kun R.S."/>
            <person name="Lubbers R.J."/>
            <person name="Makela M.R."/>
            <person name="Barry K."/>
            <person name="Chovatia M."/>
            <person name="Clum A."/>
            <person name="Daum C."/>
            <person name="Haridas S."/>
            <person name="He G."/>
            <person name="LaButti K."/>
            <person name="Lipzen A."/>
            <person name="Mondo S."/>
            <person name="Riley R."/>
            <person name="Salamov A."/>
            <person name="Simmons B.A."/>
            <person name="Magnuson J.K."/>
            <person name="Henrissat B."/>
            <person name="Mortensen U.H."/>
            <person name="Larsen T.O."/>
            <person name="Devries R.P."/>
            <person name="Grigoriev I.V."/>
            <person name="Machida M."/>
            <person name="Baker S.E."/>
            <person name="Andersen M.R."/>
        </authorList>
    </citation>
    <scope>NUCLEOTIDE SEQUENCE [LARGE SCALE GENOMIC DNA]</scope>
    <source>
        <strain evidence="9 10">IBT 29228</strain>
    </source>
</reference>
<evidence type="ECO:0000313" key="9">
    <source>
        <dbReference type="EMBL" id="KAE8371893.1"/>
    </source>
</evidence>
<evidence type="ECO:0000256" key="5">
    <source>
        <dbReference type="ARBA" id="ARBA00022801"/>
    </source>
</evidence>
<dbReference type="InterPro" id="IPR008947">
    <property type="entry name" value="PLipase_C/P1_nuclease_dom_sf"/>
</dbReference>
<dbReference type="AlphaFoldDB" id="A0A5N7AQ97"/>
<gene>
    <name evidence="9" type="ORF">BDV26DRAFT_113912</name>
</gene>
<organism evidence="9 10">
    <name type="scientific">Aspergillus bertholletiae</name>
    <dbReference type="NCBI Taxonomy" id="1226010"/>
    <lineage>
        <taxon>Eukaryota</taxon>
        <taxon>Fungi</taxon>
        <taxon>Dikarya</taxon>
        <taxon>Ascomycota</taxon>
        <taxon>Pezizomycotina</taxon>
        <taxon>Eurotiomycetes</taxon>
        <taxon>Eurotiomycetidae</taxon>
        <taxon>Eurotiales</taxon>
        <taxon>Aspergillaceae</taxon>
        <taxon>Aspergillus</taxon>
        <taxon>Aspergillus subgen. Circumdati</taxon>
    </lineage>
</organism>
<dbReference type="GO" id="GO:0006308">
    <property type="term" value="P:DNA catabolic process"/>
    <property type="evidence" value="ECO:0007669"/>
    <property type="project" value="InterPro"/>
</dbReference>
<proteinExistence type="inferred from homology"/>
<protein>
    <submittedName>
        <fullName evidence="9">Nuclease S1</fullName>
    </submittedName>
</protein>
<dbReference type="GO" id="GO:0003676">
    <property type="term" value="F:nucleic acid binding"/>
    <property type="evidence" value="ECO:0007669"/>
    <property type="project" value="InterPro"/>
</dbReference>
<evidence type="ECO:0000256" key="2">
    <source>
        <dbReference type="ARBA" id="ARBA00022722"/>
    </source>
</evidence>
<dbReference type="Proteomes" id="UP000326198">
    <property type="component" value="Unassembled WGS sequence"/>
</dbReference>
<dbReference type="OrthoDB" id="441446at2759"/>
<evidence type="ECO:0000256" key="7">
    <source>
        <dbReference type="ARBA" id="ARBA00023180"/>
    </source>
</evidence>
<evidence type="ECO:0000256" key="8">
    <source>
        <dbReference type="SAM" id="SignalP"/>
    </source>
</evidence>
<dbReference type="SUPFAM" id="SSF48537">
    <property type="entry name" value="Phospholipase C/P1 nuclease"/>
    <property type="match status" value="1"/>
</dbReference>
<sequence>MPRLLSISTATLALAQLSYGWGNLGHETVAYIAQSFVAASTESFCQNILGDKSTSYLANVATWADTYKYTAAGEFSKPYHYIDAQDNPPQTCGVDYSRDCGTAGCSVSAIQNYTNILLQSPSGSGAANALKFVVHIIGDTHQPLHDENLEAGGNGIDVTYDGEQTNLHHIWDSNMPEEAAGGYSLSVAKTYADLLTERIKTGAYSSKKGSWTDGIDIKDPVSTSMIWAADANSYVCSTVLNDGLAYINSTDLSGKYYDKSQPVFEELIAKAGYRLAAWLDLIAKAQSS</sequence>
<keyword evidence="4" id="KW-0255">Endonuclease</keyword>
<evidence type="ECO:0000256" key="4">
    <source>
        <dbReference type="ARBA" id="ARBA00022759"/>
    </source>
</evidence>
<keyword evidence="3" id="KW-0479">Metal-binding</keyword>
<dbReference type="InterPro" id="IPR003154">
    <property type="entry name" value="S1/P1nuclease"/>
</dbReference>
<keyword evidence="2" id="KW-0540">Nuclease</keyword>
<keyword evidence="5" id="KW-0378">Hydrolase</keyword>
<keyword evidence="6" id="KW-1015">Disulfide bond</keyword>
<evidence type="ECO:0000313" key="10">
    <source>
        <dbReference type="Proteomes" id="UP000326198"/>
    </source>
</evidence>
<comment type="similarity">
    <text evidence="1">Belongs to the nuclease type I family.</text>
</comment>
<evidence type="ECO:0000256" key="3">
    <source>
        <dbReference type="ARBA" id="ARBA00022723"/>
    </source>
</evidence>
<keyword evidence="7" id="KW-0325">Glycoprotein</keyword>
<dbReference type="GO" id="GO:0004519">
    <property type="term" value="F:endonuclease activity"/>
    <property type="evidence" value="ECO:0007669"/>
    <property type="project" value="UniProtKB-KW"/>
</dbReference>
<dbReference type="GO" id="GO:0016788">
    <property type="term" value="F:hydrolase activity, acting on ester bonds"/>
    <property type="evidence" value="ECO:0007669"/>
    <property type="project" value="InterPro"/>
</dbReference>
<dbReference type="PANTHER" id="PTHR33146">
    <property type="entry name" value="ENDONUCLEASE 4"/>
    <property type="match status" value="1"/>
</dbReference>
<keyword evidence="8" id="KW-0732">Signal</keyword>
<dbReference type="FunFam" id="1.10.575.10:FF:000004">
    <property type="entry name" value="Nuclease S1"/>
    <property type="match status" value="1"/>
</dbReference>